<dbReference type="InterPro" id="IPR008930">
    <property type="entry name" value="Terpenoid_cyclase/PrenylTrfase"/>
</dbReference>
<evidence type="ECO:0000313" key="13">
    <source>
        <dbReference type="Proteomes" id="UP000034182"/>
    </source>
</evidence>
<comment type="caution">
    <text evidence="12">The sequence shown here is derived from an EMBL/GenBank/DDBJ whole genome shotgun (WGS) entry which is preliminary data.</text>
</comment>
<evidence type="ECO:0000256" key="9">
    <source>
        <dbReference type="RuleBase" id="RU365056"/>
    </source>
</evidence>
<gene>
    <name evidence="12" type="ORF">UCDDS831_g01039</name>
</gene>
<dbReference type="InterPro" id="IPR045089">
    <property type="entry name" value="PGGT1B-like"/>
</dbReference>
<dbReference type="InterPro" id="IPR001330">
    <property type="entry name" value="Prenyltrans"/>
</dbReference>
<dbReference type="InterPro" id="IPR026872">
    <property type="entry name" value="FTB"/>
</dbReference>
<dbReference type="PANTHER" id="PTHR11774:SF6">
    <property type="entry name" value="PROTEIN FARNESYLTRANSFERASE SUBUNIT BETA"/>
    <property type="match status" value="1"/>
</dbReference>
<evidence type="ECO:0000259" key="11">
    <source>
        <dbReference type="Pfam" id="PF00432"/>
    </source>
</evidence>
<evidence type="ECO:0000256" key="7">
    <source>
        <dbReference type="ARBA" id="ARBA00022737"/>
    </source>
</evidence>
<feature type="domain" description="Prenyltransferase alpha-alpha toroid" evidence="11">
    <location>
        <begin position="133"/>
        <end position="511"/>
    </location>
</feature>
<dbReference type="SUPFAM" id="SSF48239">
    <property type="entry name" value="Terpenoid cyclases/Protein prenyltransferases"/>
    <property type="match status" value="1"/>
</dbReference>
<comment type="cofactor">
    <cofactor evidence="9">
        <name>Zn(2+)</name>
        <dbReference type="ChEBI" id="CHEBI:29105"/>
    </cofactor>
    <text evidence="9">Binds 1 zinc ion per subunit.</text>
</comment>
<comment type="function">
    <text evidence="9">Catalyzes the transfer of a farnesyl moiety from farnesyl diphosphate to a cysteine at the fourth position from the C-terminus of several proteins. The beta subunit is responsible for peptide-binding.</text>
</comment>
<sequence>MRKRRVIFRPAAMSQPQQESASQHPQFSDPAQPSPSDRLDELLSDSTSRLQEITDEEFEDMDDDCPKGEVVPDLAELSIAPKPPALYSTLPPLFDSLKTQSSEDQRDTVERILPFHAENPDSLKLNSHGIPHLLRQKHLEYAEDGLADYPAQFVSMDASRPWIPYWSLFAVAILGGDTSEFREGAVQMYRPLQSSTGGFGGGHGQSPHVIGSYASVLALVAVGGEEAYELIDRKAMWHFLGRMKQIDGGFTVTDGGEEDVRGAYCAMVIISLLNLPVELPQDAPARTAGLTLFTDRLPEWISSCQTFEGGIGGAPTNEAHGAYAFCALACLCILGAPFDVLNRHLDLPALIHWLSSRQQAPEGGFAGRANKLVDGCYNHWVGGCWALVEAALQVPGTADRSVASGLWSRESMVRYILCACQGKHGGLRDKPGKPVDGYHSCYNLSGLSAGQYHYTYVPPSGTATGNDDGSSFSPTLNAGFYWAAADAPSDGEHNHRVWDEEDRVGKVNPVYVLPWGVAEAARRYFEEKVGF</sequence>
<dbReference type="PANTHER" id="PTHR11774">
    <property type="entry name" value="GERANYLGERANYL TRANSFERASE TYPE BETA SUBUNIT"/>
    <property type="match status" value="1"/>
</dbReference>
<evidence type="ECO:0000313" key="12">
    <source>
        <dbReference type="EMBL" id="KKY26761.1"/>
    </source>
</evidence>
<dbReference type="Gene3D" id="1.50.10.20">
    <property type="match status" value="1"/>
</dbReference>
<keyword evidence="6 9" id="KW-0479">Metal-binding</keyword>
<keyword evidence="8 9" id="KW-0862">Zinc</keyword>
<dbReference type="FunFam" id="1.50.10.20:FF:000014">
    <property type="entry name" value="Protein farnesyltransferase subunit beta"/>
    <property type="match status" value="1"/>
</dbReference>
<dbReference type="EMBL" id="LAQI01000030">
    <property type="protein sequence ID" value="KKY26761.1"/>
    <property type="molecule type" value="Genomic_DNA"/>
</dbReference>
<dbReference type="GO" id="GO:0097354">
    <property type="term" value="P:prenylation"/>
    <property type="evidence" value="ECO:0007669"/>
    <property type="project" value="UniProtKB-UniRule"/>
</dbReference>
<dbReference type="CDD" id="cd02893">
    <property type="entry name" value="FTase"/>
    <property type="match status" value="1"/>
</dbReference>
<evidence type="ECO:0000256" key="6">
    <source>
        <dbReference type="ARBA" id="ARBA00022723"/>
    </source>
</evidence>
<keyword evidence="7" id="KW-0677">Repeat</keyword>
<name>A0A0G2EXE7_9PEZI</name>
<dbReference type="Pfam" id="PF00432">
    <property type="entry name" value="Prenyltrans"/>
    <property type="match status" value="1"/>
</dbReference>
<evidence type="ECO:0000256" key="1">
    <source>
        <dbReference type="ARBA" id="ARBA00010497"/>
    </source>
</evidence>
<dbReference type="GO" id="GO:0005965">
    <property type="term" value="C:protein farnesyltransferase complex"/>
    <property type="evidence" value="ECO:0007669"/>
    <property type="project" value="UniProtKB-UniRule"/>
</dbReference>
<evidence type="ECO:0000256" key="8">
    <source>
        <dbReference type="ARBA" id="ARBA00022833"/>
    </source>
</evidence>
<comment type="catalytic activity">
    <reaction evidence="9">
        <text>L-cysteinyl-[protein] + (2E,6E)-farnesyl diphosphate = S-(2E,6E)-farnesyl-L-cysteinyl-[protein] + diphosphate</text>
        <dbReference type="Rhea" id="RHEA:13345"/>
        <dbReference type="Rhea" id="RHEA-COMP:10131"/>
        <dbReference type="Rhea" id="RHEA-COMP:11535"/>
        <dbReference type="ChEBI" id="CHEBI:29950"/>
        <dbReference type="ChEBI" id="CHEBI:33019"/>
        <dbReference type="ChEBI" id="CHEBI:86019"/>
        <dbReference type="ChEBI" id="CHEBI:175763"/>
    </reaction>
</comment>
<evidence type="ECO:0000256" key="3">
    <source>
        <dbReference type="ARBA" id="ARBA00015798"/>
    </source>
</evidence>
<keyword evidence="5 9" id="KW-0808">Transferase</keyword>
<dbReference type="GO" id="GO:0004660">
    <property type="term" value="F:protein farnesyltransferase activity"/>
    <property type="evidence" value="ECO:0007669"/>
    <property type="project" value="UniProtKB-UniRule"/>
</dbReference>
<comment type="similarity">
    <text evidence="1 9">Belongs to the protein prenyltransferase subunit beta family.</text>
</comment>
<evidence type="ECO:0000256" key="5">
    <source>
        <dbReference type="ARBA" id="ARBA00022679"/>
    </source>
</evidence>
<reference evidence="12 13" key="1">
    <citation type="submission" date="2015-03" db="EMBL/GenBank/DDBJ databases">
        <authorList>
            <person name="Morales-Cruz A."/>
            <person name="Amrine K.C."/>
            <person name="Cantu D."/>
        </authorList>
    </citation>
    <scope>NUCLEOTIDE SEQUENCE [LARGE SCALE GENOMIC DNA]</scope>
    <source>
        <strain evidence="12">DS831</strain>
    </source>
</reference>
<organism evidence="12 13">
    <name type="scientific">Diplodia seriata</name>
    <dbReference type="NCBI Taxonomy" id="420778"/>
    <lineage>
        <taxon>Eukaryota</taxon>
        <taxon>Fungi</taxon>
        <taxon>Dikarya</taxon>
        <taxon>Ascomycota</taxon>
        <taxon>Pezizomycotina</taxon>
        <taxon>Dothideomycetes</taxon>
        <taxon>Dothideomycetes incertae sedis</taxon>
        <taxon>Botryosphaeriales</taxon>
        <taxon>Botryosphaeriaceae</taxon>
        <taxon>Diplodia</taxon>
    </lineage>
</organism>
<reference evidence="12 13" key="2">
    <citation type="submission" date="2015-05" db="EMBL/GenBank/DDBJ databases">
        <title>Distinctive expansion of gene families associated with plant cell wall degradation and secondary metabolism in the genomes of grapevine trunk pathogens.</title>
        <authorList>
            <person name="Lawrence D.P."/>
            <person name="Travadon R."/>
            <person name="Rolshausen P.E."/>
            <person name="Baumgartner K."/>
        </authorList>
    </citation>
    <scope>NUCLEOTIDE SEQUENCE [LARGE SCALE GENOMIC DNA]</scope>
    <source>
        <strain evidence="12">DS831</strain>
    </source>
</reference>
<dbReference type="Proteomes" id="UP000034182">
    <property type="component" value="Unassembled WGS sequence"/>
</dbReference>
<accession>A0A0G2EXE7</accession>
<comment type="subunit">
    <text evidence="9">Heterodimer of an alpha and a beta subunit.</text>
</comment>
<evidence type="ECO:0000256" key="2">
    <source>
        <dbReference type="ARBA" id="ARBA00012702"/>
    </source>
</evidence>
<protein>
    <recommendedName>
        <fullName evidence="3 9">Protein farnesyltransferase subunit beta</fullName>
        <shortName evidence="9">FTase-beta</shortName>
        <ecNumber evidence="2 9">2.5.1.58</ecNumber>
    </recommendedName>
</protein>
<feature type="region of interest" description="Disordered" evidence="10">
    <location>
        <begin position="1"/>
        <end position="49"/>
    </location>
</feature>
<evidence type="ECO:0000256" key="10">
    <source>
        <dbReference type="SAM" id="MobiDB-lite"/>
    </source>
</evidence>
<keyword evidence="4 9" id="KW-0637">Prenyltransferase</keyword>
<evidence type="ECO:0000256" key="4">
    <source>
        <dbReference type="ARBA" id="ARBA00022602"/>
    </source>
</evidence>
<dbReference type="AlphaFoldDB" id="A0A0G2EXE7"/>
<dbReference type="EC" id="2.5.1.58" evidence="2 9"/>
<feature type="compositionally biased region" description="Polar residues" evidence="10">
    <location>
        <begin position="14"/>
        <end position="35"/>
    </location>
</feature>
<proteinExistence type="inferred from homology"/>
<dbReference type="GO" id="GO:0008270">
    <property type="term" value="F:zinc ion binding"/>
    <property type="evidence" value="ECO:0007669"/>
    <property type="project" value="UniProtKB-UniRule"/>
</dbReference>